<dbReference type="Proteomes" id="UP000266723">
    <property type="component" value="Unassembled WGS sequence"/>
</dbReference>
<evidence type="ECO:0000313" key="1">
    <source>
        <dbReference type="EMBL" id="KAF3531564.1"/>
    </source>
</evidence>
<reference evidence="1 2" key="1">
    <citation type="journal article" date="2020" name="BMC Genomics">
        <title>Intraspecific diversification of the crop wild relative Brassica cretica Lam. using demographic model selection.</title>
        <authorList>
            <person name="Kioukis A."/>
            <person name="Michalopoulou V.A."/>
            <person name="Briers L."/>
            <person name="Pirintsos S."/>
            <person name="Studholme D.J."/>
            <person name="Pavlidis P."/>
            <person name="Sarris P.F."/>
        </authorList>
    </citation>
    <scope>NUCLEOTIDE SEQUENCE [LARGE SCALE GENOMIC DNA]</scope>
    <source>
        <strain evidence="2">cv. PFS-1207/04</strain>
    </source>
</reference>
<sequence length="110" mass="12545">QICEAPSTSLPRSFTINTSTATRERCRFVSDYSRDGGGGENTAVMRRQFDLRRNYSCMVVGRIDEKKACDAFEEEGLLSVSDRLKKKKRQIAYVVFLPFVNNKKKMALVL</sequence>
<dbReference type="EMBL" id="QGKV02001507">
    <property type="protein sequence ID" value="KAF3531564.1"/>
    <property type="molecule type" value="Genomic_DNA"/>
</dbReference>
<gene>
    <name evidence="1" type="ORF">DY000_02038574</name>
</gene>
<keyword evidence="2" id="KW-1185">Reference proteome</keyword>
<feature type="non-terminal residue" evidence="1">
    <location>
        <position position="1"/>
    </location>
</feature>
<comment type="caution">
    <text evidence="1">The sequence shown here is derived from an EMBL/GenBank/DDBJ whole genome shotgun (WGS) entry which is preliminary data.</text>
</comment>
<name>A0ABQ7BG00_BRACR</name>
<evidence type="ECO:0000313" key="2">
    <source>
        <dbReference type="Proteomes" id="UP000266723"/>
    </source>
</evidence>
<protein>
    <submittedName>
        <fullName evidence="1">Uncharacterized protein</fullName>
    </submittedName>
</protein>
<accession>A0ABQ7BG00</accession>
<organism evidence="1 2">
    <name type="scientific">Brassica cretica</name>
    <name type="common">Mustard</name>
    <dbReference type="NCBI Taxonomy" id="69181"/>
    <lineage>
        <taxon>Eukaryota</taxon>
        <taxon>Viridiplantae</taxon>
        <taxon>Streptophyta</taxon>
        <taxon>Embryophyta</taxon>
        <taxon>Tracheophyta</taxon>
        <taxon>Spermatophyta</taxon>
        <taxon>Magnoliopsida</taxon>
        <taxon>eudicotyledons</taxon>
        <taxon>Gunneridae</taxon>
        <taxon>Pentapetalae</taxon>
        <taxon>rosids</taxon>
        <taxon>malvids</taxon>
        <taxon>Brassicales</taxon>
        <taxon>Brassicaceae</taxon>
        <taxon>Brassiceae</taxon>
        <taxon>Brassica</taxon>
    </lineage>
</organism>
<proteinExistence type="predicted"/>